<dbReference type="AlphaFoldDB" id="A0A7X0RV83"/>
<dbReference type="SUPFAM" id="SSF51735">
    <property type="entry name" value="NAD(P)-binding Rossmann-fold domains"/>
    <property type="match status" value="1"/>
</dbReference>
<accession>A0A7X0RV83</accession>
<keyword evidence="5" id="KW-1185">Reference proteome</keyword>
<dbReference type="InterPro" id="IPR002347">
    <property type="entry name" value="SDR_fam"/>
</dbReference>
<dbReference type="GO" id="GO:0008206">
    <property type="term" value="P:bile acid metabolic process"/>
    <property type="evidence" value="ECO:0007669"/>
    <property type="project" value="UniProtKB-ARBA"/>
</dbReference>
<dbReference type="PROSITE" id="PS00061">
    <property type="entry name" value="ADH_SHORT"/>
    <property type="match status" value="1"/>
</dbReference>
<evidence type="ECO:0000313" key="5">
    <source>
        <dbReference type="Proteomes" id="UP000547209"/>
    </source>
</evidence>
<dbReference type="EMBL" id="JACJVP010000044">
    <property type="protein sequence ID" value="MBB6674181.1"/>
    <property type="molecule type" value="Genomic_DNA"/>
</dbReference>
<dbReference type="Proteomes" id="UP000547209">
    <property type="component" value="Unassembled WGS sequence"/>
</dbReference>
<dbReference type="GO" id="GO:0016616">
    <property type="term" value="F:oxidoreductase activity, acting on the CH-OH group of donors, NAD or NADP as acceptor"/>
    <property type="evidence" value="ECO:0007669"/>
    <property type="project" value="TreeGrafter"/>
</dbReference>
<comment type="similarity">
    <text evidence="1 3">Belongs to the short-chain dehydrogenases/reductases (SDR) family.</text>
</comment>
<dbReference type="PRINTS" id="PR00080">
    <property type="entry name" value="SDRFAMILY"/>
</dbReference>
<evidence type="ECO:0000256" key="3">
    <source>
        <dbReference type="RuleBase" id="RU000363"/>
    </source>
</evidence>
<proteinExistence type="inferred from homology"/>
<keyword evidence="2" id="KW-0560">Oxidoreductase</keyword>
<gene>
    <name evidence="4" type="ORF">H7C19_26210</name>
</gene>
<dbReference type="InterPro" id="IPR020904">
    <property type="entry name" value="Sc_DH/Rdtase_CS"/>
</dbReference>
<dbReference type="InterPro" id="IPR036291">
    <property type="entry name" value="NAD(P)-bd_dom_sf"/>
</dbReference>
<name>A0A7X0RV83_9BACL</name>
<dbReference type="FunFam" id="3.40.50.720:FF:000084">
    <property type="entry name" value="Short-chain dehydrogenase reductase"/>
    <property type="match status" value="1"/>
</dbReference>
<evidence type="ECO:0000256" key="1">
    <source>
        <dbReference type="ARBA" id="ARBA00006484"/>
    </source>
</evidence>
<evidence type="ECO:0000256" key="2">
    <source>
        <dbReference type="ARBA" id="ARBA00023002"/>
    </source>
</evidence>
<dbReference type="GO" id="GO:0005737">
    <property type="term" value="C:cytoplasm"/>
    <property type="evidence" value="ECO:0007669"/>
    <property type="project" value="TreeGrafter"/>
</dbReference>
<evidence type="ECO:0000313" key="4">
    <source>
        <dbReference type="EMBL" id="MBB6674181.1"/>
    </source>
</evidence>
<reference evidence="4 5" key="1">
    <citation type="submission" date="2020-08" db="EMBL/GenBank/DDBJ databases">
        <title>Cohnella phylogeny.</title>
        <authorList>
            <person name="Dunlap C."/>
        </authorList>
    </citation>
    <scope>NUCLEOTIDE SEQUENCE [LARGE SCALE GENOMIC DNA]</scope>
    <source>
        <strain evidence="4 5">DSM 28246</strain>
    </source>
</reference>
<dbReference type="PANTHER" id="PTHR44229">
    <property type="entry name" value="15-HYDROXYPROSTAGLANDIN DEHYDROGENASE [NAD(+)]"/>
    <property type="match status" value="1"/>
</dbReference>
<dbReference type="PANTHER" id="PTHR44229:SF4">
    <property type="entry name" value="15-HYDROXYPROSTAGLANDIN DEHYDROGENASE [NAD(+)]"/>
    <property type="match status" value="1"/>
</dbReference>
<sequence>MTFSQTVAIVTGGASGIGKALGQELAQKRVFVVIADLDAEAGERAASDIVADGGLARFARLDVTDRAQVEGLIAETFKEFGRLDYMFNNAGIGMYGELYAMSNAHWERIVNVNLWGVIHGTQAAYRLMKAQGFGHIANTASATGLGPSPTAAAYATTKHAIVGLTTSLHYEAEAYGIKVSAFCPAFVDTPIHATGEAIGVDRAKVMEQIRKQKPMSPARFARIAIAGLERNEPIICPMPLRRTMDVFFALFPSVHRKLMRLVCRVARQASLDAPQTTSVKQ</sequence>
<dbReference type="Pfam" id="PF00106">
    <property type="entry name" value="adh_short"/>
    <property type="match status" value="1"/>
</dbReference>
<dbReference type="CDD" id="cd05233">
    <property type="entry name" value="SDR_c"/>
    <property type="match status" value="1"/>
</dbReference>
<protein>
    <submittedName>
        <fullName evidence="4">SDR family oxidoreductase</fullName>
    </submittedName>
</protein>
<organism evidence="4 5">
    <name type="scientific">Cohnella nanjingensis</name>
    <dbReference type="NCBI Taxonomy" id="1387779"/>
    <lineage>
        <taxon>Bacteria</taxon>
        <taxon>Bacillati</taxon>
        <taxon>Bacillota</taxon>
        <taxon>Bacilli</taxon>
        <taxon>Bacillales</taxon>
        <taxon>Paenibacillaceae</taxon>
        <taxon>Cohnella</taxon>
    </lineage>
</organism>
<comment type="caution">
    <text evidence="4">The sequence shown here is derived from an EMBL/GenBank/DDBJ whole genome shotgun (WGS) entry which is preliminary data.</text>
</comment>
<dbReference type="PRINTS" id="PR00081">
    <property type="entry name" value="GDHRDH"/>
</dbReference>
<dbReference type="Gene3D" id="3.40.50.720">
    <property type="entry name" value="NAD(P)-binding Rossmann-like Domain"/>
    <property type="match status" value="1"/>
</dbReference>
<dbReference type="RefSeq" id="WP_185672038.1">
    <property type="nucleotide sequence ID" value="NZ_JACJVP010000044.1"/>
</dbReference>